<keyword evidence="2" id="KW-0677">Repeat</keyword>
<proteinExistence type="predicted"/>
<evidence type="ECO:0000256" key="2">
    <source>
        <dbReference type="ARBA" id="ARBA00022737"/>
    </source>
</evidence>
<evidence type="ECO:0000313" key="3">
    <source>
        <dbReference type="EMBL" id="CAI9949939.1"/>
    </source>
</evidence>
<dbReference type="InterPro" id="IPR050836">
    <property type="entry name" value="SDS22/Internalin_LRR"/>
</dbReference>
<keyword evidence="5" id="KW-1185">Reference proteome</keyword>
<dbReference type="EMBL" id="CATOUU010000805">
    <property type="protein sequence ID" value="CAI9949939.1"/>
    <property type="molecule type" value="Genomic_DNA"/>
</dbReference>
<reference evidence="3" key="1">
    <citation type="submission" date="2023-06" db="EMBL/GenBank/DDBJ databases">
        <authorList>
            <person name="Kurt Z."/>
        </authorList>
    </citation>
    <scope>NUCLEOTIDE SEQUENCE</scope>
</reference>
<evidence type="ECO:0000313" key="4">
    <source>
        <dbReference type="EMBL" id="CAL6053769.1"/>
    </source>
</evidence>
<dbReference type="Gene3D" id="3.80.10.10">
    <property type="entry name" value="Ribonuclease Inhibitor"/>
    <property type="match status" value="1"/>
</dbReference>
<dbReference type="PANTHER" id="PTHR46652:SF3">
    <property type="entry name" value="LEUCINE-RICH REPEAT-CONTAINING PROTEIN 9"/>
    <property type="match status" value="1"/>
</dbReference>
<protein>
    <submittedName>
        <fullName evidence="3">T9SS type A sorting domain-containing protein</fullName>
    </submittedName>
    <submittedName>
        <fullName evidence="4">T9SS_type A sorting domain-containing protein</fullName>
    </submittedName>
</protein>
<evidence type="ECO:0000313" key="5">
    <source>
        <dbReference type="Proteomes" id="UP001642409"/>
    </source>
</evidence>
<dbReference type="EMBL" id="CAXDID020000198">
    <property type="protein sequence ID" value="CAL6053769.1"/>
    <property type="molecule type" value="Genomic_DNA"/>
</dbReference>
<reference evidence="4 5" key="2">
    <citation type="submission" date="2024-07" db="EMBL/GenBank/DDBJ databases">
        <authorList>
            <person name="Akdeniz Z."/>
        </authorList>
    </citation>
    <scope>NUCLEOTIDE SEQUENCE [LARGE SCALE GENOMIC DNA]</scope>
</reference>
<name>A0AA86QBI9_9EUKA</name>
<gene>
    <name evidence="3" type="ORF">HINF_LOCUS37584</name>
    <name evidence="4" type="ORF">HINF_LOCUS45625</name>
</gene>
<dbReference type="AlphaFoldDB" id="A0AA86QBI9"/>
<dbReference type="InterPro" id="IPR001611">
    <property type="entry name" value="Leu-rich_rpt"/>
</dbReference>
<dbReference type="PANTHER" id="PTHR46652">
    <property type="entry name" value="LEUCINE-RICH REPEAT AND IQ DOMAIN-CONTAINING PROTEIN 1-RELATED"/>
    <property type="match status" value="1"/>
</dbReference>
<comment type="caution">
    <text evidence="3">The sequence shown here is derived from an EMBL/GenBank/DDBJ whole genome shotgun (WGS) entry which is preliminary data.</text>
</comment>
<dbReference type="InterPro" id="IPR032675">
    <property type="entry name" value="LRR_dom_sf"/>
</dbReference>
<sequence>MNMKIQNYSFLRQFENLTSLDLSYNKEIDLLIIQQIKLLTRLSLTDCELLNTSELGKLSNLQYLDISYNFGINISHLSFLSQLKCLNLSNCDIQCFGSLENQTNLEELDISDNSCSPALDISALKYLTNLVILKSNNNYLNNTIYLKYLVNLKELELNSCIQIDITPLQYLTQLTKLQIEQCDIYDISVLYTLINLEYLDISENNIIDLVPLFGMIKLTKLYINQNKVTDFTTIKSFPYFDQFTIEYQLQPTEEELLQSSFMNIIFKVTTLLREIRTQRFKIERKRNQVLNKTNILLEKQKYSQVYFSSNLVSIFQQLNGNEANQ</sequence>
<dbReference type="PROSITE" id="PS51450">
    <property type="entry name" value="LRR"/>
    <property type="match status" value="3"/>
</dbReference>
<organism evidence="3">
    <name type="scientific">Hexamita inflata</name>
    <dbReference type="NCBI Taxonomy" id="28002"/>
    <lineage>
        <taxon>Eukaryota</taxon>
        <taxon>Metamonada</taxon>
        <taxon>Diplomonadida</taxon>
        <taxon>Hexamitidae</taxon>
        <taxon>Hexamitinae</taxon>
        <taxon>Hexamita</taxon>
    </lineage>
</organism>
<dbReference type="Proteomes" id="UP001642409">
    <property type="component" value="Unassembled WGS sequence"/>
</dbReference>
<dbReference type="SUPFAM" id="SSF52058">
    <property type="entry name" value="L domain-like"/>
    <property type="match status" value="1"/>
</dbReference>
<dbReference type="Pfam" id="PF12799">
    <property type="entry name" value="LRR_4"/>
    <property type="match status" value="1"/>
</dbReference>
<dbReference type="Pfam" id="PF13516">
    <property type="entry name" value="LRR_6"/>
    <property type="match status" value="1"/>
</dbReference>
<accession>A0AA86QBI9</accession>
<keyword evidence="1" id="KW-0433">Leucine-rich repeat</keyword>
<evidence type="ECO:0000256" key="1">
    <source>
        <dbReference type="ARBA" id="ARBA00022614"/>
    </source>
</evidence>
<dbReference type="InterPro" id="IPR025875">
    <property type="entry name" value="Leu-rich_rpt_4"/>
</dbReference>